<comment type="caution">
    <text evidence="6">The sequence shown here is derived from an EMBL/GenBank/DDBJ whole genome shotgun (WGS) entry which is preliminary data.</text>
</comment>
<dbReference type="AlphaFoldDB" id="A0A918XPP2"/>
<dbReference type="Gene3D" id="3.30.70.360">
    <property type="match status" value="1"/>
</dbReference>
<dbReference type="GO" id="GO:0016787">
    <property type="term" value="F:hydrolase activity"/>
    <property type="evidence" value="ECO:0007669"/>
    <property type="project" value="UniProtKB-KW"/>
</dbReference>
<proteinExistence type="predicted"/>
<feature type="domain" description="Peptidase M20 dimerisation" evidence="5">
    <location>
        <begin position="198"/>
        <end position="304"/>
    </location>
</feature>
<dbReference type="Pfam" id="PF07687">
    <property type="entry name" value="M20_dimer"/>
    <property type="match status" value="1"/>
</dbReference>
<evidence type="ECO:0000256" key="2">
    <source>
        <dbReference type="ARBA" id="ARBA00022723"/>
    </source>
</evidence>
<dbReference type="Gene3D" id="3.40.630.10">
    <property type="entry name" value="Zn peptidases"/>
    <property type="match status" value="2"/>
</dbReference>
<dbReference type="RefSeq" id="WP_189988145.1">
    <property type="nucleotide sequence ID" value="NZ_BMZS01000003.1"/>
</dbReference>
<accession>A0A918XPP2</accession>
<evidence type="ECO:0000259" key="5">
    <source>
        <dbReference type="Pfam" id="PF07687"/>
    </source>
</evidence>
<dbReference type="InterPro" id="IPR011650">
    <property type="entry name" value="Peptidase_M20_dimer"/>
</dbReference>
<dbReference type="InterPro" id="IPR036264">
    <property type="entry name" value="Bact_exopeptidase_dim_dom"/>
</dbReference>
<dbReference type="EMBL" id="BMZS01000003">
    <property type="protein sequence ID" value="GHD45282.1"/>
    <property type="molecule type" value="Genomic_DNA"/>
</dbReference>
<dbReference type="GO" id="GO:0046872">
    <property type="term" value="F:metal ion binding"/>
    <property type="evidence" value="ECO:0007669"/>
    <property type="project" value="UniProtKB-KW"/>
</dbReference>
<protein>
    <submittedName>
        <fullName evidence="6">Peptidase</fullName>
    </submittedName>
</protein>
<sequence>MSDTRPSDALIAPVAAAIERRWDAEIEFLRALVRQPSDNPPGDCTPHAEVTARLLESLGFTVERHAVPDDVVQTAGMISCTNLIVRKSFGDGPVVALNAHGDVVPPGDGWTHDPYGGEVVDGVMYGRGVAVSKSDFATYAFALLALEAVAERLSGAVELHLTYDEETGGGIGPAWILAQGLTRPDYAISAGFSHAIVTAHNGVLHLEVTVRGRSAHAAKPDEGADALEAMTTILQALYVERRSYPERVSAIPGIGHPNMTVGLIEGGINTNVVPDRCTIRLDRRMTPEEDPAAVEARLRTVIEGAVAGHDGVSVEIARVLLASPLRRLDGAEKLIDPVRHHARRLLAEEVPVEGVPLYTDARLYAEAGVPTIGYGAGPRTFLDANGHRADEKLVLSDLRVATEVVALAVAEVLAKA</sequence>
<evidence type="ECO:0000256" key="3">
    <source>
        <dbReference type="ARBA" id="ARBA00022801"/>
    </source>
</evidence>
<evidence type="ECO:0000256" key="4">
    <source>
        <dbReference type="ARBA" id="ARBA00022833"/>
    </source>
</evidence>
<keyword evidence="3" id="KW-0378">Hydrolase</keyword>
<comment type="cofactor">
    <cofactor evidence="1">
        <name>Zn(2+)</name>
        <dbReference type="ChEBI" id="CHEBI:29105"/>
    </cofactor>
</comment>
<keyword evidence="2" id="KW-0479">Metal-binding</keyword>
<keyword evidence="7" id="KW-1185">Reference proteome</keyword>
<evidence type="ECO:0000313" key="6">
    <source>
        <dbReference type="EMBL" id="GHD45282.1"/>
    </source>
</evidence>
<reference evidence="6" key="2">
    <citation type="submission" date="2020-09" db="EMBL/GenBank/DDBJ databases">
        <authorList>
            <person name="Sun Q."/>
            <person name="Kim S."/>
        </authorList>
    </citation>
    <scope>NUCLEOTIDE SEQUENCE</scope>
    <source>
        <strain evidence="6">KCTC 42651</strain>
    </source>
</reference>
<dbReference type="Proteomes" id="UP000630353">
    <property type="component" value="Unassembled WGS sequence"/>
</dbReference>
<dbReference type="PANTHER" id="PTHR43808">
    <property type="entry name" value="ACETYLORNITHINE DEACETYLASE"/>
    <property type="match status" value="1"/>
</dbReference>
<dbReference type="PROSITE" id="PS00758">
    <property type="entry name" value="ARGE_DAPE_CPG2_1"/>
    <property type="match status" value="1"/>
</dbReference>
<gene>
    <name evidence="6" type="ORF">GCM10017083_13010</name>
</gene>
<evidence type="ECO:0000313" key="7">
    <source>
        <dbReference type="Proteomes" id="UP000630353"/>
    </source>
</evidence>
<keyword evidence="4" id="KW-0862">Zinc</keyword>
<organism evidence="6 7">
    <name type="scientific">Thalassobaculum fulvum</name>
    <dbReference type="NCBI Taxonomy" id="1633335"/>
    <lineage>
        <taxon>Bacteria</taxon>
        <taxon>Pseudomonadati</taxon>
        <taxon>Pseudomonadota</taxon>
        <taxon>Alphaproteobacteria</taxon>
        <taxon>Rhodospirillales</taxon>
        <taxon>Thalassobaculaceae</taxon>
        <taxon>Thalassobaculum</taxon>
    </lineage>
</organism>
<evidence type="ECO:0000256" key="1">
    <source>
        <dbReference type="ARBA" id="ARBA00001947"/>
    </source>
</evidence>
<reference evidence="6" key="1">
    <citation type="journal article" date="2014" name="Int. J. Syst. Evol. Microbiol.">
        <title>Complete genome sequence of Corynebacterium casei LMG S-19264T (=DSM 44701T), isolated from a smear-ripened cheese.</title>
        <authorList>
            <consortium name="US DOE Joint Genome Institute (JGI-PGF)"/>
            <person name="Walter F."/>
            <person name="Albersmeier A."/>
            <person name="Kalinowski J."/>
            <person name="Ruckert C."/>
        </authorList>
    </citation>
    <scope>NUCLEOTIDE SEQUENCE</scope>
    <source>
        <strain evidence="6">KCTC 42651</strain>
    </source>
</reference>
<dbReference type="Pfam" id="PF01546">
    <property type="entry name" value="Peptidase_M20"/>
    <property type="match status" value="1"/>
</dbReference>
<dbReference type="InterPro" id="IPR002933">
    <property type="entry name" value="Peptidase_M20"/>
</dbReference>
<dbReference type="InterPro" id="IPR001261">
    <property type="entry name" value="ArgE/DapE_CS"/>
</dbReference>
<dbReference type="InterPro" id="IPR050072">
    <property type="entry name" value="Peptidase_M20A"/>
</dbReference>
<dbReference type="SUPFAM" id="SSF53187">
    <property type="entry name" value="Zn-dependent exopeptidases"/>
    <property type="match status" value="1"/>
</dbReference>
<dbReference type="SUPFAM" id="SSF55031">
    <property type="entry name" value="Bacterial exopeptidase dimerisation domain"/>
    <property type="match status" value="1"/>
</dbReference>
<name>A0A918XPP2_9PROT</name>